<evidence type="ECO:0000313" key="4">
    <source>
        <dbReference type="Proteomes" id="UP001501752"/>
    </source>
</evidence>
<accession>A0ABP9D771</accession>
<evidence type="ECO:0008006" key="5">
    <source>
        <dbReference type="Google" id="ProtNLM"/>
    </source>
</evidence>
<proteinExistence type="predicted"/>
<keyword evidence="2" id="KW-0812">Transmembrane</keyword>
<gene>
    <name evidence="3" type="ORF">GCM10023235_04290</name>
</gene>
<keyword evidence="2" id="KW-0472">Membrane</keyword>
<comment type="caution">
    <text evidence="3">The sequence shown here is derived from an EMBL/GenBank/DDBJ whole genome shotgun (WGS) entry which is preliminary data.</text>
</comment>
<feature type="region of interest" description="Disordered" evidence="1">
    <location>
        <begin position="1"/>
        <end position="22"/>
    </location>
</feature>
<dbReference type="EMBL" id="BAABIS010000001">
    <property type="protein sequence ID" value="GAA4832984.1"/>
    <property type="molecule type" value="Genomic_DNA"/>
</dbReference>
<organism evidence="3 4">
    <name type="scientific">Kitasatospora terrestris</name>
    <dbReference type="NCBI Taxonomy" id="258051"/>
    <lineage>
        <taxon>Bacteria</taxon>
        <taxon>Bacillati</taxon>
        <taxon>Actinomycetota</taxon>
        <taxon>Actinomycetes</taxon>
        <taxon>Kitasatosporales</taxon>
        <taxon>Streptomycetaceae</taxon>
        <taxon>Kitasatospora</taxon>
    </lineage>
</organism>
<keyword evidence="2" id="KW-1133">Transmembrane helix</keyword>
<dbReference type="RefSeq" id="WP_345695028.1">
    <property type="nucleotide sequence ID" value="NZ_BAABIS010000001.1"/>
</dbReference>
<name>A0ABP9D771_9ACTN</name>
<dbReference type="Proteomes" id="UP001501752">
    <property type="component" value="Unassembled WGS sequence"/>
</dbReference>
<feature type="transmembrane region" description="Helical" evidence="2">
    <location>
        <begin position="36"/>
        <end position="58"/>
    </location>
</feature>
<protein>
    <recommendedName>
        <fullName evidence="5">DUF485 domain-containing protein</fullName>
    </recommendedName>
</protein>
<sequence length="113" mass="11882">MPPFDQALHEPPGFDPAAHPSFARLRRTTRRLRRRLLAANAAAGLLTALAPLTGGGLATPLLGGYTVGMLLLSLQAATLLGSAAWYERACRTHGDPHADALAAAAHDRGRARP</sequence>
<evidence type="ECO:0000256" key="1">
    <source>
        <dbReference type="SAM" id="MobiDB-lite"/>
    </source>
</evidence>
<reference evidence="4" key="1">
    <citation type="journal article" date="2019" name="Int. J. Syst. Evol. Microbiol.">
        <title>The Global Catalogue of Microorganisms (GCM) 10K type strain sequencing project: providing services to taxonomists for standard genome sequencing and annotation.</title>
        <authorList>
            <consortium name="The Broad Institute Genomics Platform"/>
            <consortium name="The Broad Institute Genome Sequencing Center for Infectious Disease"/>
            <person name="Wu L."/>
            <person name="Ma J."/>
        </authorList>
    </citation>
    <scope>NUCLEOTIDE SEQUENCE [LARGE SCALE GENOMIC DNA]</scope>
    <source>
        <strain evidence="4">JCM 13006</strain>
    </source>
</reference>
<evidence type="ECO:0000313" key="3">
    <source>
        <dbReference type="EMBL" id="GAA4832984.1"/>
    </source>
</evidence>
<evidence type="ECO:0000256" key="2">
    <source>
        <dbReference type="SAM" id="Phobius"/>
    </source>
</evidence>
<keyword evidence="4" id="KW-1185">Reference proteome</keyword>
<feature type="transmembrane region" description="Helical" evidence="2">
    <location>
        <begin position="64"/>
        <end position="86"/>
    </location>
</feature>